<evidence type="ECO:0000259" key="3">
    <source>
        <dbReference type="PROSITE" id="PS50102"/>
    </source>
</evidence>
<dbReference type="SUPFAM" id="SSF52954">
    <property type="entry name" value="Class II aaRS ABD-related"/>
    <property type="match status" value="1"/>
</dbReference>
<protein>
    <submittedName>
        <fullName evidence="5">Nuclear receptor coactivator 5</fullName>
    </submittedName>
</protein>
<dbReference type="InterPro" id="IPR052600">
    <property type="entry name" value="Nuc_rcpt_coact/corep"/>
</dbReference>
<feature type="compositionally biased region" description="Gly residues" evidence="2">
    <location>
        <begin position="205"/>
        <end position="225"/>
    </location>
</feature>
<evidence type="ECO:0000256" key="1">
    <source>
        <dbReference type="PROSITE-ProRule" id="PRU00176"/>
    </source>
</evidence>
<feature type="compositionally biased region" description="Gly residues" evidence="2">
    <location>
        <begin position="682"/>
        <end position="698"/>
    </location>
</feature>
<feature type="compositionally biased region" description="Basic residues" evidence="2">
    <location>
        <begin position="19"/>
        <end position="32"/>
    </location>
</feature>
<dbReference type="PANTHER" id="PTHR23295:SF6">
    <property type="entry name" value="NEOSIN, ISOFORM A"/>
    <property type="match status" value="1"/>
</dbReference>
<dbReference type="InterPro" id="IPR000504">
    <property type="entry name" value="RRM_dom"/>
</dbReference>
<feature type="region of interest" description="Disordered" evidence="2">
    <location>
        <begin position="200"/>
        <end position="310"/>
    </location>
</feature>
<feature type="region of interest" description="Disordered" evidence="2">
    <location>
        <begin position="638"/>
        <end position="698"/>
    </location>
</feature>
<dbReference type="PANTHER" id="PTHR23295">
    <property type="entry name" value="NUCLEAR RECEPTOR COACTIVATOR 5-RELATED"/>
    <property type="match status" value="1"/>
</dbReference>
<feature type="compositionally biased region" description="Low complexity" evidence="2">
    <location>
        <begin position="101"/>
        <end position="110"/>
    </location>
</feature>
<evidence type="ECO:0000256" key="2">
    <source>
        <dbReference type="SAM" id="MobiDB-lite"/>
    </source>
</evidence>
<evidence type="ECO:0000313" key="4">
    <source>
        <dbReference type="Proteomes" id="UP000694888"/>
    </source>
</evidence>
<proteinExistence type="predicted"/>
<dbReference type="PROSITE" id="PS50102">
    <property type="entry name" value="RRM"/>
    <property type="match status" value="1"/>
</dbReference>
<reference evidence="5" key="1">
    <citation type="submission" date="2025-08" db="UniProtKB">
        <authorList>
            <consortium name="RefSeq"/>
        </authorList>
    </citation>
    <scope>IDENTIFICATION</scope>
</reference>
<feature type="compositionally biased region" description="Low complexity" evidence="2">
    <location>
        <begin position="638"/>
        <end position="647"/>
    </location>
</feature>
<feature type="region of interest" description="Disordered" evidence="2">
    <location>
        <begin position="560"/>
        <end position="581"/>
    </location>
</feature>
<accession>A0ABM0JLS0</accession>
<feature type="compositionally biased region" description="Basic and acidic residues" evidence="2">
    <location>
        <begin position="226"/>
        <end position="237"/>
    </location>
</feature>
<feature type="domain" description="RRM" evidence="3">
    <location>
        <begin position="129"/>
        <end position="201"/>
    </location>
</feature>
<feature type="compositionally biased region" description="Basic and acidic residues" evidence="2">
    <location>
        <begin position="51"/>
        <end position="66"/>
    </location>
</feature>
<dbReference type="Pfam" id="PF00076">
    <property type="entry name" value="RRM_1"/>
    <property type="match status" value="1"/>
</dbReference>
<feature type="compositionally biased region" description="Basic and acidic residues" evidence="2">
    <location>
        <begin position="288"/>
        <end position="306"/>
    </location>
</feature>
<keyword evidence="4" id="KW-1185">Reference proteome</keyword>
<dbReference type="SMART" id="SM00360">
    <property type="entry name" value="RRM"/>
    <property type="match status" value="1"/>
</dbReference>
<sequence length="698" mass="74830">MSRPWLSDDVQIISDSRSRSRSRSGSRSKSKKTKVDQFGRSLPSRSRSRSGSRDRNPNKYRSDSRYQSRGSARGRSRSSRDSGPSGRGREGREGKRRRRSSSSSSGSDSSNASTHSRLVASSKPKYLNARLFVANIVSKEVTKDELAKHFEKYGNVVDILVHPKNYAFIQYLKEDHAKLAVEGENGSTLNGWRLDVKMANENRGRGGGVSRGGRGGRGRGGGWGGMDRDRSPRRDDPGMDPYGDPYGPPPGPRGPGPYPPPPPGDYGLRDPFYPDPYRRYPPEPWLPPHDDPYRRDPYADPYRDPYRAPAPPPPPVIECEIFLVNSKLRAFGEAVQVRIKDHNIITAISIIPEGRTAAQMTEELTTRKGLFAIFINPQNEVHRSLTLNILHGTPQEHRNMPLDDAIALVGRSFQKYVDGLREKANAAAASPPPSTVAPAAAPVRVFLPPSSEVAYLLNLLADNRALTVSELESVIKYLQERRDKLIDAESRPIITDDGYVKSSASYMKSPSVQRETTPAPAKEAVDQLKVQQELTNKILSIFNGAGGNIQGVPPASSVAVAAEPRGTPAPQTSAGSSGGSGANLINFDNPNVQAALDNLIQSSPSLLKNINTNAATSQPPVASSAAVSSSQGRGLVAGAAASAATSAPAPPPAGYPPPGPPPPSSRGGYPGGYPPPPMSGYGPPGAMGYGHPPGGAQY</sequence>
<dbReference type="Gene3D" id="3.30.70.330">
    <property type="match status" value="1"/>
</dbReference>
<organism evidence="4 5">
    <name type="scientific">Aplysia californica</name>
    <name type="common">California sea hare</name>
    <dbReference type="NCBI Taxonomy" id="6500"/>
    <lineage>
        <taxon>Eukaryota</taxon>
        <taxon>Metazoa</taxon>
        <taxon>Spiralia</taxon>
        <taxon>Lophotrochozoa</taxon>
        <taxon>Mollusca</taxon>
        <taxon>Gastropoda</taxon>
        <taxon>Heterobranchia</taxon>
        <taxon>Euthyneura</taxon>
        <taxon>Tectipleura</taxon>
        <taxon>Aplysiida</taxon>
        <taxon>Aplysioidea</taxon>
        <taxon>Aplysiidae</taxon>
        <taxon>Aplysia</taxon>
    </lineage>
</organism>
<dbReference type="Gene3D" id="3.40.50.800">
    <property type="entry name" value="Anticodon-binding domain"/>
    <property type="match status" value="1"/>
</dbReference>
<evidence type="ECO:0000313" key="5">
    <source>
        <dbReference type="RefSeq" id="XP_005096661.2"/>
    </source>
</evidence>
<feature type="compositionally biased region" description="Pro residues" evidence="2">
    <location>
        <begin position="246"/>
        <end position="264"/>
    </location>
</feature>
<dbReference type="InterPro" id="IPR012677">
    <property type="entry name" value="Nucleotide-bd_a/b_plait_sf"/>
</dbReference>
<keyword evidence="5" id="KW-0675">Receptor</keyword>
<dbReference type="SUPFAM" id="SSF54928">
    <property type="entry name" value="RNA-binding domain, RBD"/>
    <property type="match status" value="1"/>
</dbReference>
<dbReference type="Proteomes" id="UP000694888">
    <property type="component" value="Unplaced"/>
</dbReference>
<name>A0ABM0JLS0_APLCA</name>
<feature type="region of interest" description="Disordered" evidence="2">
    <location>
        <begin position="1"/>
        <end position="119"/>
    </location>
</feature>
<keyword evidence="1" id="KW-0694">RNA-binding</keyword>
<feature type="compositionally biased region" description="Pro residues" evidence="2">
    <location>
        <begin position="648"/>
        <end position="664"/>
    </location>
</feature>
<dbReference type="GeneID" id="101849202"/>
<dbReference type="RefSeq" id="XP_005096661.2">
    <property type="nucleotide sequence ID" value="XM_005096604.3"/>
</dbReference>
<dbReference type="InterPro" id="IPR035979">
    <property type="entry name" value="RBD_domain_sf"/>
</dbReference>
<gene>
    <name evidence="5" type="primary">LOC101849202</name>
</gene>
<dbReference type="InterPro" id="IPR036621">
    <property type="entry name" value="Anticodon-bd_dom_sf"/>
</dbReference>